<dbReference type="AlphaFoldDB" id="A0A1G8V558"/>
<dbReference type="EMBL" id="FNEM01000010">
    <property type="protein sequence ID" value="SDJ60485.1"/>
    <property type="molecule type" value="Genomic_DNA"/>
</dbReference>
<evidence type="ECO:0000313" key="1">
    <source>
        <dbReference type="EMBL" id="SDJ60485.1"/>
    </source>
</evidence>
<accession>A0A1G8V558</accession>
<protein>
    <recommendedName>
        <fullName evidence="3">DUF3187 family protein</fullName>
    </recommendedName>
</protein>
<sequence length="320" mass="36105">MGGSMMKSIKISLLLLLIPGLGQAANWSDGPLMVRSQAPAKSLVLSPMFRPAYYQPGGPQVDAAFYAASIYAIDTEYVMDYYSIEYRLGMVWSPSPLWQFGWSVASRTTDDAQLDQLTLSFHKLFGIAQNGRDEVPKHRSYLSIPKADFEKKDFSGESIGRQYELSVGRSLYHQHRHNLSTTVVLAYEDDDNPRSGGSWDGSVQLDYQYAWSDSVAYLMGAMAFTNGDTLFGFELKSSSWHWGLGIRHQLAPRHQLLLEYNAAEGTLHNLGQFKNAVHEINAGYRYRYRQLALEGVIIENFKHPHNSADVALVAKIRYQF</sequence>
<dbReference type="Pfam" id="PF11383">
    <property type="entry name" value="DUF3187"/>
    <property type="match status" value="1"/>
</dbReference>
<dbReference type="Proteomes" id="UP000199527">
    <property type="component" value="Unassembled WGS sequence"/>
</dbReference>
<dbReference type="InterPro" id="IPR021523">
    <property type="entry name" value="DUF3187"/>
</dbReference>
<reference evidence="2" key="1">
    <citation type="submission" date="2016-10" db="EMBL/GenBank/DDBJ databases">
        <authorList>
            <person name="Varghese N."/>
            <person name="Submissions S."/>
        </authorList>
    </citation>
    <scope>NUCLEOTIDE SEQUENCE [LARGE SCALE GENOMIC DNA]</scope>
    <source>
        <strain evidence="2">DSM 23317</strain>
    </source>
</reference>
<dbReference type="SUPFAM" id="SSF56935">
    <property type="entry name" value="Porins"/>
    <property type="match status" value="1"/>
</dbReference>
<evidence type="ECO:0008006" key="3">
    <source>
        <dbReference type="Google" id="ProtNLM"/>
    </source>
</evidence>
<keyword evidence="2" id="KW-1185">Reference proteome</keyword>
<evidence type="ECO:0000313" key="2">
    <source>
        <dbReference type="Proteomes" id="UP000199527"/>
    </source>
</evidence>
<proteinExistence type="predicted"/>
<gene>
    <name evidence="1" type="ORF">SAMN04488540_11084</name>
</gene>
<organism evidence="1 2">
    <name type="scientific">Ferrimonas sediminum</name>
    <dbReference type="NCBI Taxonomy" id="718193"/>
    <lineage>
        <taxon>Bacteria</taxon>
        <taxon>Pseudomonadati</taxon>
        <taxon>Pseudomonadota</taxon>
        <taxon>Gammaproteobacteria</taxon>
        <taxon>Alteromonadales</taxon>
        <taxon>Ferrimonadaceae</taxon>
        <taxon>Ferrimonas</taxon>
    </lineage>
</organism>
<name>A0A1G8V558_9GAMM</name>